<name>A0A6C0NXI5_9BACL</name>
<dbReference type="RefSeq" id="WP_162639660.1">
    <property type="nucleotide sequence ID" value="NZ_CP048286.1"/>
</dbReference>
<dbReference type="Pfam" id="PF13471">
    <property type="entry name" value="Transglut_core3"/>
    <property type="match status" value="1"/>
</dbReference>
<dbReference type="InterPro" id="IPR053521">
    <property type="entry name" value="McjB-like"/>
</dbReference>
<sequence length="163" mass="18785">MAGLAIRKSLRRFWSWDQETRLLLIESVLYLGWARILKSLPFRWVSPSLGRWMAETTYGEDDADLACITQISRMLHLASRYTWWESACMVRAIAAMKMLERRKIGSTLYLGAAKDESGTMIAHAWLRSGSFMVTGGEEREGFAVVAIFGKWIQFVSQMPRERR</sequence>
<organism evidence="2 3">
    <name type="scientific">Paenibacillus rhizovicinus</name>
    <dbReference type="NCBI Taxonomy" id="2704463"/>
    <lineage>
        <taxon>Bacteria</taxon>
        <taxon>Bacillati</taxon>
        <taxon>Bacillota</taxon>
        <taxon>Bacilli</taxon>
        <taxon>Bacillales</taxon>
        <taxon>Paenibacillaceae</taxon>
        <taxon>Paenibacillus</taxon>
    </lineage>
</organism>
<gene>
    <name evidence="2" type="ORF">GZH47_08290</name>
</gene>
<dbReference type="EMBL" id="CP048286">
    <property type="protein sequence ID" value="QHW30851.1"/>
    <property type="molecule type" value="Genomic_DNA"/>
</dbReference>
<reference evidence="2 3" key="1">
    <citation type="submission" date="2020-02" db="EMBL/GenBank/DDBJ databases">
        <title>Paenibacillus sp. nov., isolated from rhizosphere soil of tomato.</title>
        <authorList>
            <person name="Weon H.-Y."/>
            <person name="Lee S.A."/>
        </authorList>
    </citation>
    <scope>NUCLEOTIDE SEQUENCE [LARGE SCALE GENOMIC DNA]</scope>
    <source>
        <strain evidence="2 3">14171R-81</strain>
    </source>
</reference>
<dbReference type="NCBIfam" id="NF033537">
    <property type="entry name" value="lasso_biosyn_B2"/>
    <property type="match status" value="1"/>
</dbReference>
<accession>A0A6C0NXI5</accession>
<evidence type="ECO:0000313" key="3">
    <source>
        <dbReference type="Proteomes" id="UP000479114"/>
    </source>
</evidence>
<evidence type="ECO:0000259" key="1">
    <source>
        <dbReference type="Pfam" id="PF13471"/>
    </source>
</evidence>
<dbReference type="InterPro" id="IPR032708">
    <property type="entry name" value="McjB_C"/>
</dbReference>
<dbReference type="AlphaFoldDB" id="A0A6C0NXI5"/>
<proteinExistence type="predicted"/>
<feature type="domain" description="Microcin J25-processing protein McjB C-terminal" evidence="1">
    <location>
        <begin position="38"/>
        <end position="145"/>
    </location>
</feature>
<keyword evidence="3" id="KW-1185">Reference proteome</keyword>
<protein>
    <submittedName>
        <fullName evidence="2">Lasso peptide biosynthesis B2 protein</fullName>
    </submittedName>
</protein>
<dbReference type="Proteomes" id="UP000479114">
    <property type="component" value="Chromosome"/>
</dbReference>
<evidence type="ECO:0000313" key="2">
    <source>
        <dbReference type="EMBL" id="QHW30851.1"/>
    </source>
</evidence>
<dbReference type="KEGG" id="prz:GZH47_08290"/>